<accession>A0A8J3DUJ4</accession>
<dbReference type="GO" id="GO:0016757">
    <property type="term" value="F:glycosyltransferase activity"/>
    <property type="evidence" value="ECO:0007669"/>
    <property type="project" value="InterPro"/>
</dbReference>
<dbReference type="AlphaFoldDB" id="A0A8J3DUJ4"/>
<keyword evidence="3" id="KW-0808">Transferase</keyword>
<dbReference type="PANTHER" id="PTHR12526">
    <property type="entry name" value="GLYCOSYLTRANSFERASE"/>
    <property type="match status" value="1"/>
</dbReference>
<protein>
    <submittedName>
        <fullName evidence="3">Glycosyl transferase</fullName>
    </submittedName>
</protein>
<evidence type="ECO:0000259" key="1">
    <source>
        <dbReference type="Pfam" id="PF00534"/>
    </source>
</evidence>
<evidence type="ECO:0000313" key="3">
    <source>
        <dbReference type="EMBL" id="GHD21849.1"/>
    </source>
</evidence>
<dbReference type="EMBL" id="BMZQ01000004">
    <property type="protein sequence ID" value="GHD21849.1"/>
    <property type="molecule type" value="Genomic_DNA"/>
</dbReference>
<organism evidence="3 4">
    <name type="scientific">Tianweitania populi</name>
    <dbReference type="NCBI Taxonomy" id="1607949"/>
    <lineage>
        <taxon>Bacteria</taxon>
        <taxon>Pseudomonadati</taxon>
        <taxon>Pseudomonadota</taxon>
        <taxon>Alphaproteobacteria</taxon>
        <taxon>Hyphomicrobiales</taxon>
        <taxon>Phyllobacteriaceae</taxon>
        <taxon>Tianweitania</taxon>
    </lineage>
</organism>
<dbReference type="InterPro" id="IPR028098">
    <property type="entry name" value="Glyco_trans_4-like_N"/>
</dbReference>
<comment type="caution">
    <text evidence="3">The sequence shown here is derived from an EMBL/GenBank/DDBJ whole genome shotgun (WGS) entry which is preliminary data.</text>
</comment>
<dbReference type="SUPFAM" id="SSF53756">
    <property type="entry name" value="UDP-Glycosyltransferase/glycogen phosphorylase"/>
    <property type="match status" value="1"/>
</dbReference>
<feature type="domain" description="Glycosyl transferase family 1" evidence="1">
    <location>
        <begin position="203"/>
        <end position="358"/>
    </location>
</feature>
<feature type="domain" description="Glycosyltransferase subfamily 4-like N-terminal" evidence="2">
    <location>
        <begin position="23"/>
        <end position="187"/>
    </location>
</feature>
<dbReference type="Proteomes" id="UP000630142">
    <property type="component" value="Unassembled WGS sequence"/>
</dbReference>
<keyword evidence="4" id="KW-1185">Reference proteome</keyword>
<dbReference type="Pfam" id="PF00534">
    <property type="entry name" value="Glycos_transf_1"/>
    <property type="match status" value="1"/>
</dbReference>
<dbReference type="CDD" id="cd03811">
    <property type="entry name" value="GT4_GT28_WabH-like"/>
    <property type="match status" value="1"/>
</dbReference>
<name>A0A8J3DUJ4_9HYPH</name>
<gene>
    <name evidence="3" type="ORF">GCM10016234_35560</name>
</gene>
<dbReference type="Gene3D" id="3.40.50.2000">
    <property type="entry name" value="Glycogen Phosphorylase B"/>
    <property type="match status" value="2"/>
</dbReference>
<sequence length="376" mass="39823">MIIAALLTVSKRIVFHTPSLRGGGAERVFVLMANELASRGHDVTLLTWNAAGPNAALLSSAVTLVDFALPVQGEGFSIVKTLKTVRRSAQALRKLQPDAVFSAPEFMNLVAALALLMATSRARFFPTFHAATSLVTGRLGARLAVRLSALVSAQATKAIVVSTGIGRELKARGFPPSKITVIHNPVPAGADPQTEVYPWQNDLAAMGDGAVIVTAGRLVEVKDHRTLLRAFALLREQRPARLVIFGEGPLEGALRSLAHELGIDSQVLFAGYVNNPAACYAVADLFTLSSISEGFGNVLVEAMNAGVPVVSTEAPYGPAEILQDGRCGTLVPVSDAAALARAMGEMLDQPTPIEILKNRAADFDVKRIGDQYEALL</sequence>
<dbReference type="RefSeq" id="WP_244641565.1">
    <property type="nucleotide sequence ID" value="NZ_BMZQ01000004.1"/>
</dbReference>
<evidence type="ECO:0000259" key="2">
    <source>
        <dbReference type="Pfam" id="PF13439"/>
    </source>
</evidence>
<dbReference type="Pfam" id="PF13439">
    <property type="entry name" value="Glyco_transf_4"/>
    <property type="match status" value="1"/>
</dbReference>
<dbReference type="InterPro" id="IPR001296">
    <property type="entry name" value="Glyco_trans_1"/>
</dbReference>
<reference evidence="3" key="2">
    <citation type="submission" date="2020-09" db="EMBL/GenBank/DDBJ databases">
        <authorList>
            <person name="Sun Q."/>
            <person name="Kim S."/>
        </authorList>
    </citation>
    <scope>NUCLEOTIDE SEQUENCE</scope>
    <source>
        <strain evidence="3">KCTC 42249</strain>
    </source>
</reference>
<evidence type="ECO:0000313" key="4">
    <source>
        <dbReference type="Proteomes" id="UP000630142"/>
    </source>
</evidence>
<proteinExistence type="predicted"/>
<reference evidence="3" key="1">
    <citation type="journal article" date="2014" name="Int. J. Syst. Evol. Microbiol.">
        <title>Complete genome sequence of Corynebacterium casei LMG S-19264T (=DSM 44701T), isolated from a smear-ripened cheese.</title>
        <authorList>
            <consortium name="US DOE Joint Genome Institute (JGI-PGF)"/>
            <person name="Walter F."/>
            <person name="Albersmeier A."/>
            <person name="Kalinowski J."/>
            <person name="Ruckert C."/>
        </authorList>
    </citation>
    <scope>NUCLEOTIDE SEQUENCE</scope>
    <source>
        <strain evidence="3">KCTC 42249</strain>
    </source>
</reference>